<keyword evidence="9 18" id="KW-0378">Hydrolase</keyword>
<dbReference type="Gene3D" id="2.60.40.1910">
    <property type="match status" value="2"/>
</dbReference>
<dbReference type="InterPro" id="IPR034016">
    <property type="entry name" value="M1_APN-typ"/>
</dbReference>
<evidence type="ECO:0000256" key="5">
    <source>
        <dbReference type="ARBA" id="ARBA00022622"/>
    </source>
</evidence>
<keyword evidence="13" id="KW-0325">Glycoprotein</keyword>
<dbReference type="GO" id="GO:0070006">
    <property type="term" value="F:metalloaminopeptidase activity"/>
    <property type="evidence" value="ECO:0007669"/>
    <property type="project" value="TreeGrafter"/>
</dbReference>
<dbReference type="InterPro" id="IPR050344">
    <property type="entry name" value="Peptidase_M1_aminopeptidases"/>
</dbReference>
<dbReference type="GO" id="GO:0042277">
    <property type="term" value="F:peptide binding"/>
    <property type="evidence" value="ECO:0007669"/>
    <property type="project" value="TreeGrafter"/>
</dbReference>
<dbReference type="CDD" id="cd09601">
    <property type="entry name" value="M1_APN-Q_like"/>
    <property type="match status" value="1"/>
</dbReference>
<feature type="domain" description="ERAP1-like C-terminal" evidence="21">
    <location>
        <begin position="565"/>
        <end position="877"/>
    </location>
</feature>
<keyword evidence="3 18" id="KW-0031">Aminopeptidase</keyword>
<evidence type="ECO:0000256" key="3">
    <source>
        <dbReference type="ARBA" id="ARBA00022438"/>
    </source>
</evidence>
<keyword evidence="18" id="KW-1133">Transmembrane helix</keyword>
<dbReference type="SUPFAM" id="SSF63737">
    <property type="entry name" value="Leukotriene A4 hydrolase N-terminal domain"/>
    <property type="match status" value="1"/>
</dbReference>
<dbReference type="InterPro" id="IPR027268">
    <property type="entry name" value="Peptidase_M4/M1_CTD_sf"/>
</dbReference>
<keyword evidence="10 16" id="KW-0862">Zinc</keyword>
<dbReference type="GO" id="GO:0098552">
    <property type="term" value="C:side of membrane"/>
    <property type="evidence" value="ECO:0007669"/>
    <property type="project" value="UniProtKB-KW"/>
</dbReference>
<feature type="site" description="Transition state stabilizer" evidence="17">
    <location>
        <position position="395"/>
    </location>
</feature>
<keyword evidence="7 16" id="KW-0479">Metal-binding</keyword>
<dbReference type="Pfam" id="PF01433">
    <property type="entry name" value="Peptidase_M1"/>
    <property type="match status" value="1"/>
</dbReference>
<feature type="domain" description="Peptidase M1 membrane alanine aminopeptidase" evidence="20">
    <location>
        <begin position="241"/>
        <end position="463"/>
    </location>
</feature>
<dbReference type="InterPro" id="IPR045357">
    <property type="entry name" value="Aminopeptidase_N-like_N"/>
</dbReference>
<dbReference type="Gene3D" id="1.10.390.10">
    <property type="entry name" value="Neutral Protease Domain 2"/>
    <property type="match status" value="1"/>
</dbReference>
<dbReference type="Pfam" id="PF11838">
    <property type="entry name" value="ERAP1_C"/>
    <property type="match status" value="1"/>
</dbReference>
<name>A0AAW1L901_POPJA</name>
<keyword evidence="4" id="KW-1003">Cell membrane</keyword>
<dbReference type="FunFam" id="1.10.390.10:FF:000013">
    <property type="entry name" value="Aminopeptidase N"/>
    <property type="match status" value="1"/>
</dbReference>
<dbReference type="SUPFAM" id="SSF55486">
    <property type="entry name" value="Metalloproteases ('zincins'), catalytic domain"/>
    <property type="match status" value="1"/>
</dbReference>
<dbReference type="PANTHER" id="PTHR11533">
    <property type="entry name" value="PROTEASE M1 ZINC METALLOPROTEASE"/>
    <property type="match status" value="1"/>
</dbReference>
<dbReference type="GO" id="GO:0008270">
    <property type="term" value="F:zinc ion binding"/>
    <property type="evidence" value="ECO:0007669"/>
    <property type="project" value="UniProtKB-UniRule"/>
</dbReference>
<dbReference type="InterPro" id="IPR001930">
    <property type="entry name" value="Peptidase_M1"/>
</dbReference>
<evidence type="ECO:0000313" key="23">
    <source>
        <dbReference type="EMBL" id="KAK9730883.1"/>
    </source>
</evidence>
<dbReference type="InterPro" id="IPR024571">
    <property type="entry name" value="ERAP1-like_C_dom"/>
</dbReference>
<evidence type="ECO:0000256" key="12">
    <source>
        <dbReference type="ARBA" id="ARBA00023136"/>
    </source>
</evidence>
<dbReference type="InterPro" id="IPR042097">
    <property type="entry name" value="Aminopeptidase_N-like_N_sf"/>
</dbReference>
<dbReference type="AlphaFoldDB" id="A0AAW1L901"/>
<feature type="binding site" evidence="16">
    <location>
        <position position="313"/>
    </location>
    <ligand>
        <name>Zn(2+)</name>
        <dbReference type="ChEBI" id="CHEBI:29105"/>
        <note>catalytic</note>
    </ligand>
</feature>
<dbReference type="GO" id="GO:0005886">
    <property type="term" value="C:plasma membrane"/>
    <property type="evidence" value="ECO:0007669"/>
    <property type="project" value="UniProtKB-SubCell"/>
</dbReference>
<dbReference type="Gene3D" id="1.25.50.20">
    <property type="match status" value="1"/>
</dbReference>
<dbReference type="FunFam" id="2.60.40.1910:FF:000008">
    <property type="entry name" value="Aminopeptidase"/>
    <property type="match status" value="1"/>
</dbReference>
<feature type="active site" description="Proton acceptor" evidence="15">
    <location>
        <position position="310"/>
    </location>
</feature>
<dbReference type="EC" id="3.4.11.-" evidence="18"/>
<reference evidence="23 24" key="1">
    <citation type="journal article" date="2024" name="BMC Genomics">
        <title>De novo assembly and annotation of Popillia japonica's genome with initial clues to its potential as an invasive pest.</title>
        <authorList>
            <person name="Cucini C."/>
            <person name="Boschi S."/>
            <person name="Funari R."/>
            <person name="Cardaioli E."/>
            <person name="Iannotti N."/>
            <person name="Marturano G."/>
            <person name="Paoli F."/>
            <person name="Bruttini M."/>
            <person name="Carapelli A."/>
            <person name="Frati F."/>
            <person name="Nardi F."/>
        </authorList>
    </citation>
    <scope>NUCLEOTIDE SEQUENCE [LARGE SCALE GENOMIC DNA]</scope>
    <source>
        <strain evidence="23">DMR45628</strain>
    </source>
</reference>
<evidence type="ECO:0000259" key="20">
    <source>
        <dbReference type="Pfam" id="PF01433"/>
    </source>
</evidence>
<evidence type="ECO:0000256" key="17">
    <source>
        <dbReference type="PIRSR" id="PIRSR634016-4"/>
    </source>
</evidence>
<dbReference type="Gene3D" id="2.60.40.1730">
    <property type="entry name" value="tricorn interacting facor f3 domain"/>
    <property type="match status" value="1"/>
</dbReference>
<gene>
    <name evidence="23" type="ORF">QE152_g14184</name>
</gene>
<keyword evidence="24" id="KW-1185">Reference proteome</keyword>
<keyword evidence="11 18" id="KW-0482">Metalloprotease</keyword>
<comment type="subcellular location">
    <subcellularLocation>
        <location evidence="1">Cell membrane</location>
        <topology evidence="1">Lipid-anchor</topology>
        <topology evidence="1">GPI-anchor</topology>
    </subcellularLocation>
</comment>
<dbReference type="Proteomes" id="UP001458880">
    <property type="component" value="Unassembled WGS sequence"/>
</dbReference>
<keyword evidence="6 18" id="KW-0645">Protease</keyword>
<evidence type="ECO:0000256" key="1">
    <source>
        <dbReference type="ARBA" id="ARBA00004609"/>
    </source>
</evidence>
<dbReference type="PANTHER" id="PTHR11533:SF290">
    <property type="entry name" value="AMINOPEPTIDASE"/>
    <property type="match status" value="1"/>
</dbReference>
<evidence type="ECO:0000256" key="6">
    <source>
        <dbReference type="ARBA" id="ARBA00022670"/>
    </source>
</evidence>
<feature type="signal peptide" evidence="19">
    <location>
        <begin position="1"/>
        <end position="18"/>
    </location>
</feature>
<evidence type="ECO:0000256" key="8">
    <source>
        <dbReference type="ARBA" id="ARBA00022729"/>
    </source>
</evidence>
<evidence type="ECO:0000259" key="21">
    <source>
        <dbReference type="Pfam" id="PF11838"/>
    </source>
</evidence>
<evidence type="ECO:0000256" key="4">
    <source>
        <dbReference type="ARBA" id="ARBA00022475"/>
    </source>
</evidence>
<organism evidence="23 24">
    <name type="scientific">Popillia japonica</name>
    <name type="common">Japanese beetle</name>
    <dbReference type="NCBI Taxonomy" id="7064"/>
    <lineage>
        <taxon>Eukaryota</taxon>
        <taxon>Metazoa</taxon>
        <taxon>Ecdysozoa</taxon>
        <taxon>Arthropoda</taxon>
        <taxon>Hexapoda</taxon>
        <taxon>Insecta</taxon>
        <taxon>Pterygota</taxon>
        <taxon>Neoptera</taxon>
        <taxon>Endopterygota</taxon>
        <taxon>Coleoptera</taxon>
        <taxon>Polyphaga</taxon>
        <taxon>Scarabaeiformia</taxon>
        <taxon>Scarabaeidae</taxon>
        <taxon>Rutelinae</taxon>
        <taxon>Popillia</taxon>
    </lineage>
</organism>
<dbReference type="GO" id="GO:0005737">
    <property type="term" value="C:cytoplasm"/>
    <property type="evidence" value="ECO:0007669"/>
    <property type="project" value="TreeGrafter"/>
</dbReference>
<comment type="cofactor">
    <cofactor evidence="16 18">
        <name>Zn(2+)</name>
        <dbReference type="ChEBI" id="CHEBI:29105"/>
    </cofactor>
    <text evidence="16 18">Binds 1 zinc ion per subunit.</text>
</comment>
<feature type="binding site" evidence="16">
    <location>
        <position position="332"/>
    </location>
    <ligand>
        <name>Zn(2+)</name>
        <dbReference type="ChEBI" id="CHEBI:29105"/>
        <note>catalytic</note>
    </ligand>
</feature>
<comment type="similarity">
    <text evidence="2 18">Belongs to the peptidase M1 family.</text>
</comment>
<protein>
    <recommendedName>
        <fullName evidence="18">Aminopeptidase</fullName>
        <ecNumber evidence="18">3.4.11.-</ecNumber>
    </recommendedName>
</protein>
<evidence type="ECO:0000256" key="19">
    <source>
        <dbReference type="SAM" id="SignalP"/>
    </source>
</evidence>
<dbReference type="InterPro" id="IPR014782">
    <property type="entry name" value="Peptidase_M1_dom"/>
</dbReference>
<feature type="chain" id="PRO_5043699341" description="Aminopeptidase" evidence="19">
    <location>
        <begin position="19"/>
        <end position="929"/>
    </location>
</feature>
<dbReference type="Pfam" id="PF17900">
    <property type="entry name" value="Peptidase_M1_N"/>
    <property type="match status" value="1"/>
</dbReference>
<evidence type="ECO:0000256" key="10">
    <source>
        <dbReference type="ARBA" id="ARBA00022833"/>
    </source>
</evidence>
<dbReference type="GO" id="GO:0005615">
    <property type="term" value="C:extracellular space"/>
    <property type="evidence" value="ECO:0007669"/>
    <property type="project" value="TreeGrafter"/>
</dbReference>
<keyword evidence="5" id="KW-0336">GPI-anchor</keyword>
<evidence type="ECO:0000256" key="2">
    <source>
        <dbReference type="ARBA" id="ARBA00010136"/>
    </source>
</evidence>
<dbReference type="GO" id="GO:0006508">
    <property type="term" value="P:proteolysis"/>
    <property type="evidence" value="ECO:0007669"/>
    <property type="project" value="UniProtKB-KW"/>
</dbReference>
<evidence type="ECO:0000256" key="9">
    <source>
        <dbReference type="ARBA" id="ARBA00022801"/>
    </source>
</evidence>
<sequence length="929" mass="104860">MVAKFVLIIWAILGVALSQFPDVPDSDIRKISPINDGTYRLPGDTVPNHYDITLEPNFQEFTFDVRMLGASALLPVGSTSEEPDLHFFRIHLESTVQSGDILEVTLFYTGNLNTENRGFYRASYFEDGNIKWFGTTHFAATEARRAFPCYDEPALKAIFTIHIIRPATYNSVSNTDPAGAPVPVDGKFRDDFQDTVLMSTYLVAFVVSEMTSTGRLNNQAVIAAPALIIDGRGDYGRQTGIDSLQAMADFTGIPYSLSKLDQVGLPDPWFTSGAMENWGLVIYRERYILWKSGISTSSDRQNVASIIAHELSHQWFGNLVSPLWWTYLWLSEGFATYFEHYATNIVEPGMRMMDQYVTAVNQRAMDNDATTITRPMSYYAETPTAIRALFDRIAYQKSGAVIRMMEHFLTPEIFRAGLNNYLTNRQYSTGEAQDLWDGLQSAVDQINADILGERTVEEIMENWHTAAGFPVISVSRNANGMIVLAQERFFLDSTTTNEANTIWTVPINYVTNTTAVNFANTQTTHWLDSAEATTDIELADGDWKTTHWLDSAEATTDIELADGDWIILNKQAIGYYRVNYEDENWRLIIDYLNTTSYGNIHLANRAQLINDAFNLARSKKISFSLMFDLFTYLHRETDYVPLYSFFNALDYLNRLLINSDEHYEILQRFVNDLLQTAFMSVTSDITQAHTVRLNQVNVYNWLCRLGHANCLLLMHGLLSARAIAYPDIQTPVYCGGLITDQNTESNWMYVFDRYRGDEAEALEKSRLLSALGCTTSNTHLRRWLDIIFGNDEEFSIDVGEVTAAFAGIVSAHKFGLDTAFDYVLNNFQQINTHLSVENVAAILNSLSSRLTTTAQQAELQGLFDSLNTGLQTTHQQGFNTAFANIENNIKEAELHLPAITQWLDEYNSGFVFGISLPLLLAALFIQLFT</sequence>
<evidence type="ECO:0000256" key="16">
    <source>
        <dbReference type="PIRSR" id="PIRSR634016-3"/>
    </source>
</evidence>
<evidence type="ECO:0000256" key="11">
    <source>
        <dbReference type="ARBA" id="ARBA00023049"/>
    </source>
</evidence>
<proteinExistence type="inferred from homology"/>
<evidence type="ECO:0000313" key="24">
    <source>
        <dbReference type="Proteomes" id="UP001458880"/>
    </source>
</evidence>
<evidence type="ECO:0000256" key="14">
    <source>
        <dbReference type="ARBA" id="ARBA00023288"/>
    </source>
</evidence>
<feature type="transmembrane region" description="Helical" evidence="18">
    <location>
        <begin position="909"/>
        <end position="928"/>
    </location>
</feature>
<evidence type="ECO:0000256" key="7">
    <source>
        <dbReference type="ARBA" id="ARBA00022723"/>
    </source>
</evidence>
<feature type="binding site" evidence="16">
    <location>
        <position position="309"/>
    </location>
    <ligand>
        <name>Zn(2+)</name>
        <dbReference type="ChEBI" id="CHEBI:29105"/>
        <note>catalytic</note>
    </ligand>
</feature>
<keyword evidence="14" id="KW-0449">Lipoprotein</keyword>
<dbReference type="EMBL" id="JASPKY010000141">
    <property type="protein sequence ID" value="KAK9730883.1"/>
    <property type="molecule type" value="Genomic_DNA"/>
</dbReference>
<accession>A0AAW1L901</accession>
<feature type="domain" description="Aminopeptidase N-like N-terminal" evidence="22">
    <location>
        <begin position="81"/>
        <end position="202"/>
    </location>
</feature>
<evidence type="ECO:0000256" key="15">
    <source>
        <dbReference type="PIRSR" id="PIRSR634016-1"/>
    </source>
</evidence>
<keyword evidence="8 19" id="KW-0732">Signal</keyword>
<evidence type="ECO:0000256" key="18">
    <source>
        <dbReference type="RuleBase" id="RU364040"/>
    </source>
</evidence>
<dbReference type="PRINTS" id="PR00756">
    <property type="entry name" value="ALADIPTASE"/>
</dbReference>
<dbReference type="GO" id="GO:0043171">
    <property type="term" value="P:peptide catabolic process"/>
    <property type="evidence" value="ECO:0007669"/>
    <property type="project" value="TreeGrafter"/>
</dbReference>
<keyword evidence="12 18" id="KW-0472">Membrane</keyword>
<evidence type="ECO:0000259" key="22">
    <source>
        <dbReference type="Pfam" id="PF17900"/>
    </source>
</evidence>
<keyword evidence="18" id="KW-0812">Transmembrane</keyword>
<evidence type="ECO:0000256" key="13">
    <source>
        <dbReference type="ARBA" id="ARBA00023180"/>
    </source>
</evidence>
<comment type="caution">
    <text evidence="23">The sequence shown here is derived from an EMBL/GenBank/DDBJ whole genome shotgun (WGS) entry which is preliminary data.</text>
</comment>